<reference evidence="2" key="1">
    <citation type="submission" date="2020-10" db="EMBL/GenBank/DDBJ databases">
        <authorList>
            <person name="Gilroy R."/>
        </authorList>
    </citation>
    <scope>NUCLEOTIDE SEQUENCE</scope>
    <source>
        <strain evidence="2">ChiHjej10B9-9673</strain>
    </source>
</reference>
<evidence type="ECO:0000313" key="3">
    <source>
        <dbReference type="Proteomes" id="UP000824001"/>
    </source>
</evidence>
<comment type="caution">
    <text evidence="2">The sequence shown here is derived from an EMBL/GenBank/DDBJ whole genome shotgun (WGS) entry which is preliminary data.</text>
</comment>
<accession>A0A9D1FD77</accession>
<dbReference type="Proteomes" id="UP000824001">
    <property type="component" value="Unassembled WGS sequence"/>
</dbReference>
<dbReference type="EMBL" id="DVJK01000099">
    <property type="protein sequence ID" value="HIS66619.1"/>
    <property type="molecule type" value="Genomic_DNA"/>
</dbReference>
<dbReference type="Gene3D" id="3.40.50.720">
    <property type="entry name" value="NAD(P)-binding Rossmann-like Domain"/>
    <property type="match status" value="1"/>
</dbReference>
<dbReference type="SUPFAM" id="SSF51735">
    <property type="entry name" value="NAD(P)-binding Rossmann-fold domains"/>
    <property type="match status" value="1"/>
</dbReference>
<evidence type="ECO:0000313" key="2">
    <source>
        <dbReference type="EMBL" id="HIS66619.1"/>
    </source>
</evidence>
<organism evidence="2 3">
    <name type="scientific">Candidatus Scatomorpha merdipullorum</name>
    <dbReference type="NCBI Taxonomy" id="2840927"/>
    <lineage>
        <taxon>Bacteria</taxon>
        <taxon>Bacillati</taxon>
        <taxon>Bacillota</taxon>
        <taxon>Clostridia</taxon>
        <taxon>Eubacteriales</taxon>
        <taxon>Candidatus Scatomorpha</taxon>
    </lineage>
</organism>
<gene>
    <name evidence="2" type="ORF">IAC18_03535</name>
</gene>
<dbReference type="InterPro" id="IPR031629">
    <property type="entry name" value="DpaA_N"/>
</dbReference>
<name>A0A9D1FD77_9FIRM</name>
<reference evidence="2" key="2">
    <citation type="journal article" date="2021" name="PeerJ">
        <title>Extensive microbial diversity within the chicken gut microbiome revealed by metagenomics and culture.</title>
        <authorList>
            <person name="Gilroy R."/>
            <person name="Ravi A."/>
            <person name="Getino M."/>
            <person name="Pursley I."/>
            <person name="Horton D.L."/>
            <person name="Alikhan N.F."/>
            <person name="Baker D."/>
            <person name="Gharbi K."/>
            <person name="Hall N."/>
            <person name="Watson M."/>
            <person name="Adriaenssens E.M."/>
            <person name="Foster-Nyarko E."/>
            <person name="Jarju S."/>
            <person name="Secka A."/>
            <person name="Antonio M."/>
            <person name="Oren A."/>
            <person name="Chaudhuri R.R."/>
            <person name="La Ragione R."/>
            <person name="Hildebrand F."/>
            <person name="Pallen M.J."/>
        </authorList>
    </citation>
    <scope>NUCLEOTIDE SEQUENCE</scope>
    <source>
        <strain evidence="2">ChiHjej10B9-9673</strain>
    </source>
</reference>
<dbReference type="Pfam" id="PF16924">
    <property type="entry name" value="DpaA_N"/>
    <property type="match status" value="1"/>
</dbReference>
<protein>
    <submittedName>
        <fullName evidence="2">Dipicolinate synthase</fullName>
    </submittedName>
</protein>
<feature type="domain" description="Dipicolinate synthase subunit A N-terminal" evidence="1">
    <location>
        <begin position="3"/>
        <end position="104"/>
    </location>
</feature>
<proteinExistence type="predicted"/>
<dbReference type="AlphaFoldDB" id="A0A9D1FD77"/>
<evidence type="ECO:0000259" key="1">
    <source>
        <dbReference type="Pfam" id="PF16924"/>
    </source>
</evidence>
<dbReference type="InterPro" id="IPR036291">
    <property type="entry name" value="NAD(P)-bd_dom_sf"/>
</dbReference>
<sequence>MIFAVCGGDGRLVRLAGLLLADGHAVRAWALEDAPLAEGVRLCESAAECCAGADCAALPMPLLDSSGFLNAPYSAKKRCLTELAEAVGPGTRVFAGGANAAARAEFSRPPRDYAASEAFRALNSLATAEGAIAVLLRESEETLCGKRAVITGAGRITGALAPRLAALGLRVTVASRSPAKRAWYAALGFDTADTASLSGALVGAEIVVNTAPGLVLGAARLVELPAGAIVLDLASAPGGVDFDAARAFGIHALTAPGLPGKCAPLTAAKALRDAIYSGLEDEKL</sequence>